<evidence type="ECO:0000313" key="7">
    <source>
        <dbReference type="EMBL" id="KRG17001.1"/>
    </source>
</evidence>
<organism evidence="7 8">
    <name type="scientific">Lederbergia galactosidilytica</name>
    <dbReference type="NCBI Taxonomy" id="217031"/>
    <lineage>
        <taxon>Bacteria</taxon>
        <taxon>Bacillati</taxon>
        <taxon>Bacillota</taxon>
        <taxon>Bacilli</taxon>
        <taxon>Bacillales</taxon>
        <taxon>Bacillaceae</taxon>
        <taxon>Lederbergia</taxon>
    </lineage>
</organism>
<proteinExistence type="predicted"/>
<dbReference type="GO" id="GO:0003677">
    <property type="term" value="F:DNA binding"/>
    <property type="evidence" value="ECO:0007669"/>
    <property type="project" value="UniProtKB-KW"/>
</dbReference>
<dbReference type="PATRIC" id="fig|217031.4.peg.376"/>
<dbReference type="GO" id="GO:0000160">
    <property type="term" value="P:phosphorelay signal transduction system"/>
    <property type="evidence" value="ECO:0007669"/>
    <property type="project" value="InterPro"/>
</dbReference>
<evidence type="ECO:0000256" key="4">
    <source>
        <dbReference type="ARBA" id="ARBA00023163"/>
    </source>
</evidence>
<evidence type="ECO:0000259" key="6">
    <source>
        <dbReference type="PROSITE" id="PS50110"/>
    </source>
</evidence>
<keyword evidence="1 5" id="KW-0597">Phosphoprotein</keyword>
<name>A0A0Q9YAU5_9BACI</name>
<dbReference type="InterPro" id="IPR001789">
    <property type="entry name" value="Sig_transdc_resp-reg_receiver"/>
</dbReference>
<evidence type="ECO:0000313" key="8">
    <source>
        <dbReference type="Proteomes" id="UP000053881"/>
    </source>
</evidence>
<dbReference type="InterPro" id="IPR011006">
    <property type="entry name" value="CheY-like_superfamily"/>
</dbReference>
<feature type="domain" description="Response regulatory" evidence="6">
    <location>
        <begin position="4"/>
        <end position="101"/>
    </location>
</feature>
<sequence>MTYKMLLVDDEPIILRGLRLTIPWETINVEVIDIAQDGEEAIEKIKEHGNIEIVITDVKMTKVDGLQLANFLYNHFPHIRTIYSYHHFKWLLMNLSMPNKQ</sequence>
<dbReference type="InterPro" id="IPR039420">
    <property type="entry name" value="WalR-like"/>
</dbReference>
<dbReference type="EMBL" id="LGPB01000014">
    <property type="protein sequence ID" value="KRG17001.1"/>
    <property type="molecule type" value="Genomic_DNA"/>
</dbReference>
<dbReference type="GO" id="GO:0010468">
    <property type="term" value="P:regulation of gene expression"/>
    <property type="evidence" value="ECO:0007669"/>
    <property type="project" value="UniProtKB-ARBA"/>
</dbReference>
<dbReference type="PANTHER" id="PTHR43214">
    <property type="entry name" value="TWO-COMPONENT RESPONSE REGULATOR"/>
    <property type="match status" value="1"/>
</dbReference>
<protein>
    <recommendedName>
        <fullName evidence="6">Response regulatory domain-containing protein</fullName>
    </recommendedName>
</protein>
<dbReference type="Proteomes" id="UP000053881">
    <property type="component" value="Unassembled WGS sequence"/>
</dbReference>
<dbReference type="SUPFAM" id="SSF52172">
    <property type="entry name" value="CheY-like"/>
    <property type="match status" value="1"/>
</dbReference>
<feature type="modified residue" description="4-aspartylphosphate" evidence="5">
    <location>
        <position position="57"/>
    </location>
</feature>
<dbReference type="AlphaFoldDB" id="A0A0Q9YAU5"/>
<dbReference type="PROSITE" id="PS50110">
    <property type="entry name" value="RESPONSE_REGULATORY"/>
    <property type="match status" value="1"/>
</dbReference>
<keyword evidence="3" id="KW-0238">DNA-binding</keyword>
<dbReference type="Pfam" id="PF00072">
    <property type="entry name" value="Response_reg"/>
    <property type="match status" value="1"/>
</dbReference>
<gene>
    <name evidence="7" type="ORF">ACA29_01085</name>
</gene>
<keyword evidence="2" id="KW-0805">Transcription regulation</keyword>
<evidence type="ECO:0000256" key="1">
    <source>
        <dbReference type="ARBA" id="ARBA00022553"/>
    </source>
</evidence>
<reference evidence="7 8" key="1">
    <citation type="submission" date="2015-06" db="EMBL/GenBank/DDBJ databases">
        <title>Genome sequencing project of Bacillus galactosidilyticus PL133.</title>
        <authorList>
            <person name="Gaiero J."/>
            <person name="Nicol R."/>
            <person name="Habash M."/>
        </authorList>
    </citation>
    <scope>NUCLEOTIDE SEQUENCE [LARGE SCALE GENOMIC DNA]</scope>
    <source>
        <strain evidence="7 8">PL133</strain>
    </source>
</reference>
<comment type="caution">
    <text evidence="7">The sequence shown here is derived from an EMBL/GenBank/DDBJ whole genome shotgun (WGS) entry which is preliminary data.</text>
</comment>
<keyword evidence="4" id="KW-0804">Transcription</keyword>
<dbReference type="Gene3D" id="3.40.50.2300">
    <property type="match status" value="1"/>
</dbReference>
<accession>A0A0Q9YAU5</accession>
<evidence type="ECO:0000256" key="2">
    <source>
        <dbReference type="ARBA" id="ARBA00023015"/>
    </source>
</evidence>
<dbReference type="PANTHER" id="PTHR43214:SF43">
    <property type="entry name" value="TWO-COMPONENT RESPONSE REGULATOR"/>
    <property type="match status" value="1"/>
</dbReference>
<evidence type="ECO:0000256" key="3">
    <source>
        <dbReference type="ARBA" id="ARBA00023125"/>
    </source>
</evidence>
<evidence type="ECO:0000256" key="5">
    <source>
        <dbReference type="PROSITE-ProRule" id="PRU00169"/>
    </source>
</evidence>